<dbReference type="AlphaFoldDB" id="A0AAE0GPM6"/>
<reference evidence="2 3" key="1">
    <citation type="journal article" date="2015" name="Genome Biol. Evol.">
        <title>Comparative Genomics of a Bacterivorous Green Alga Reveals Evolutionary Causalities and Consequences of Phago-Mixotrophic Mode of Nutrition.</title>
        <authorList>
            <person name="Burns J.A."/>
            <person name="Paasch A."/>
            <person name="Narechania A."/>
            <person name="Kim E."/>
        </authorList>
    </citation>
    <scope>NUCLEOTIDE SEQUENCE [LARGE SCALE GENOMIC DNA]</scope>
    <source>
        <strain evidence="2 3">PLY_AMNH</strain>
    </source>
</reference>
<name>A0AAE0GPM6_9CHLO</name>
<evidence type="ECO:0000313" key="3">
    <source>
        <dbReference type="Proteomes" id="UP001190700"/>
    </source>
</evidence>
<feature type="compositionally biased region" description="Basic residues" evidence="1">
    <location>
        <begin position="1"/>
        <end position="12"/>
    </location>
</feature>
<keyword evidence="3" id="KW-1185">Reference proteome</keyword>
<organism evidence="2 3">
    <name type="scientific">Cymbomonas tetramitiformis</name>
    <dbReference type="NCBI Taxonomy" id="36881"/>
    <lineage>
        <taxon>Eukaryota</taxon>
        <taxon>Viridiplantae</taxon>
        <taxon>Chlorophyta</taxon>
        <taxon>Pyramimonadophyceae</taxon>
        <taxon>Pyramimonadales</taxon>
        <taxon>Pyramimonadaceae</taxon>
        <taxon>Cymbomonas</taxon>
    </lineage>
</organism>
<dbReference type="Proteomes" id="UP001190700">
    <property type="component" value="Unassembled WGS sequence"/>
</dbReference>
<comment type="caution">
    <text evidence="2">The sequence shown here is derived from an EMBL/GenBank/DDBJ whole genome shotgun (WGS) entry which is preliminary data.</text>
</comment>
<evidence type="ECO:0000313" key="2">
    <source>
        <dbReference type="EMBL" id="KAK3281962.1"/>
    </source>
</evidence>
<gene>
    <name evidence="2" type="ORF">CYMTET_10281</name>
</gene>
<proteinExistence type="predicted"/>
<feature type="region of interest" description="Disordered" evidence="1">
    <location>
        <begin position="1"/>
        <end position="54"/>
    </location>
</feature>
<protein>
    <submittedName>
        <fullName evidence="2">Uncharacterized protein</fullName>
    </submittedName>
</protein>
<sequence length="175" mass="19288">METRKKSARRKLLKESDLDSSTRLLDAVRDSPTCRTPPVPVPGAPTAEDDADTKADREKYETAKEIVSNIYAKAIRVNELVHDTLTYIVEPDTVAYGYLMGTDSAADRDGRRALVDLIKGTQAVGTPGTAVAVEVLGDDKTDRDDIREKLLSRLDKIEAFIETQRMGESVDISAY</sequence>
<dbReference type="EMBL" id="LGRX02003611">
    <property type="protein sequence ID" value="KAK3281962.1"/>
    <property type="molecule type" value="Genomic_DNA"/>
</dbReference>
<evidence type="ECO:0000256" key="1">
    <source>
        <dbReference type="SAM" id="MobiDB-lite"/>
    </source>
</evidence>
<accession>A0AAE0GPM6</accession>